<dbReference type="InterPro" id="IPR025202">
    <property type="entry name" value="PLD-like_dom"/>
</dbReference>
<comment type="caution">
    <text evidence="9">The sequence shown here is derived from an EMBL/GenBank/DDBJ whole genome shotgun (WGS) entry which is preliminary data.</text>
</comment>
<dbReference type="SUPFAM" id="SSF56024">
    <property type="entry name" value="Phospholipase D/nuclease"/>
    <property type="match status" value="2"/>
</dbReference>
<evidence type="ECO:0000256" key="3">
    <source>
        <dbReference type="ARBA" id="ARBA00022737"/>
    </source>
</evidence>
<keyword evidence="6" id="KW-0443">Lipid metabolism</keyword>
<dbReference type="EMBL" id="CAXAMN010021673">
    <property type="protein sequence ID" value="CAK9062096.1"/>
    <property type="molecule type" value="Genomic_DNA"/>
</dbReference>
<evidence type="ECO:0000256" key="1">
    <source>
        <dbReference type="ARBA" id="ARBA00000798"/>
    </source>
</evidence>
<feature type="compositionally biased region" description="Low complexity" evidence="7">
    <location>
        <begin position="34"/>
        <end position="45"/>
    </location>
</feature>
<dbReference type="Pfam" id="PF13091">
    <property type="entry name" value="PLDc_2"/>
    <property type="match status" value="1"/>
</dbReference>
<evidence type="ECO:0000313" key="9">
    <source>
        <dbReference type="EMBL" id="CAK9062096.1"/>
    </source>
</evidence>
<evidence type="ECO:0000256" key="5">
    <source>
        <dbReference type="ARBA" id="ARBA00022963"/>
    </source>
</evidence>
<keyword evidence="4" id="KW-0378">Hydrolase</keyword>
<keyword evidence="10" id="KW-1185">Reference proteome</keyword>
<name>A0ABP0NED9_9DINO</name>
<accession>A0ABP0NED9</accession>
<dbReference type="InterPro" id="IPR015679">
    <property type="entry name" value="PLipase_D_fam"/>
</dbReference>
<dbReference type="EC" id="3.1.4.4" evidence="2"/>
<feature type="region of interest" description="Disordered" evidence="7">
    <location>
        <begin position="34"/>
        <end position="94"/>
    </location>
</feature>
<comment type="catalytic activity">
    <reaction evidence="1">
        <text>a 1,2-diacyl-sn-glycero-3-phosphocholine + H2O = a 1,2-diacyl-sn-glycero-3-phosphate + choline + H(+)</text>
        <dbReference type="Rhea" id="RHEA:14445"/>
        <dbReference type="ChEBI" id="CHEBI:15354"/>
        <dbReference type="ChEBI" id="CHEBI:15377"/>
        <dbReference type="ChEBI" id="CHEBI:15378"/>
        <dbReference type="ChEBI" id="CHEBI:57643"/>
        <dbReference type="ChEBI" id="CHEBI:58608"/>
        <dbReference type="EC" id="3.1.4.4"/>
    </reaction>
</comment>
<sequence>MCAALAVHCLIHWLVSTSCLFAFVCFVHVWLHSRSSSGSPHPGRPAMADGERSRRSCESEARRRSATTEGRLRVSQSLSPWEMEKSPKTSKTKTLLSQLERQHVRLRQEIEGWRTFLQTDSTRSQSQGPELLAVEPIMDETDSYGRSNRQQYKAHLQLRQELGVHSWSTEPFTLDELLRIVVRTRAATARKWCLADTKWRSIWEPEADTFSSICWTLATFTLCFARGLLFWSWLCGGSWLLATLLRPTVHQLLQTMALVMNMSIPEAFAPLDLLSFGLAMALMGFGTLLTAGLTEVSFLPAKAILSLERKAETEKVREQLAILLRSDCCSNLDICNFLSLGMATYFNSSETHKEGRCFVRRHETAEDYFMKRRRRHCSICCLRCDCRLQLRLEGRSSQERWLVLRKDGIALFNSMMDSDPTDMLFFDTSFGLFRDEEDHVLVKGASWVLELSFGDQSQHRRQMSAQGWCNAITLTAQLSARTRQQRFGSYAPLRMPGAPKQGDRHLLRQCFSRYLINGRAIFRSVAEAIMMARHEIFILSFFMSPHIELVREGAPLAGADDCKVSTLLKSAAERGVRVYVLLYHETMNLVPNDSGYAEAELKHPNIFVMRHRSRFDSNLLWTHHEKVVVVDQQLAIVGGLDLCIGRYDDWQHRIADSDATLWQGQDYYNPRIKDVTEGRLQNDLLQRTSQPRLPWQDVACELLGRPARDVARHCVERWNHARFVNSIYEELPVAMLRRKVAVTNDKMVTLPAQASEKVWPPEQGPWQVCRAQVIRSVGRWSAGTKTESSTHQAYCDLIQDSKYFIYIENQFFCSGMEGDINIGNRVLEALYRRVMKAHEHGERFHVVIVLPLLPALEAPLCQANASSPVFRVMHAQYCTLRGLRSRLRAGGIDAWSPHISIFGLRTHGFLPGLGPATEQIYIHSKAMVIDDEVALVGSSNINDRSLLGMRDSEVNVVIQDEGLASLGPAFRGGCPANLRKALFAQHLGLNQEKLEDVFDNLKRDAWVGEMRRLARRNTQVYDDLFGALPSDNVQTWQQLAQQQKQAPNINADFTRIPSEEDARKALVEVQGYLVEFPLDFLAQEDLTPSVMGGLLGPVFT</sequence>
<evidence type="ECO:0000256" key="4">
    <source>
        <dbReference type="ARBA" id="ARBA00022801"/>
    </source>
</evidence>
<dbReference type="Gene3D" id="3.30.870.10">
    <property type="entry name" value="Endonuclease Chain A"/>
    <property type="match status" value="2"/>
</dbReference>
<evidence type="ECO:0000313" key="10">
    <source>
        <dbReference type="Proteomes" id="UP001642484"/>
    </source>
</evidence>
<evidence type="ECO:0000259" key="8">
    <source>
        <dbReference type="PROSITE" id="PS50035"/>
    </source>
</evidence>
<dbReference type="PANTHER" id="PTHR18896:SF76">
    <property type="entry name" value="PHOSPHOLIPASE"/>
    <property type="match status" value="1"/>
</dbReference>
<feature type="domain" description="PLD phosphodiesterase" evidence="8">
    <location>
        <begin position="918"/>
        <end position="945"/>
    </location>
</feature>
<evidence type="ECO:0000256" key="2">
    <source>
        <dbReference type="ARBA" id="ARBA00012027"/>
    </source>
</evidence>
<feature type="domain" description="PLD phosphodiesterase" evidence="8">
    <location>
        <begin position="619"/>
        <end position="646"/>
    </location>
</feature>
<dbReference type="PANTHER" id="PTHR18896">
    <property type="entry name" value="PHOSPHOLIPASE D"/>
    <property type="match status" value="1"/>
</dbReference>
<dbReference type="InterPro" id="IPR001736">
    <property type="entry name" value="PLipase_D/transphosphatidylase"/>
</dbReference>
<organism evidence="9 10">
    <name type="scientific">Durusdinium trenchii</name>
    <dbReference type="NCBI Taxonomy" id="1381693"/>
    <lineage>
        <taxon>Eukaryota</taxon>
        <taxon>Sar</taxon>
        <taxon>Alveolata</taxon>
        <taxon>Dinophyceae</taxon>
        <taxon>Suessiales</taxon>
        <taxon>Symbiodiniaceae</taxon>
        <taxon>Durusdinium</taxon>
    </lineage>
</organism>
<evidence type="ECO:0000256" key="6">
    <source>
        <dbReference type="ARBA" id="ARBA00023098"/>
    </source>
</evidence>
<dbReference type="CDD" id="cd09141">
    <property type="entry name" value="PLDc_vPLD1_2_yPLD_like_2"/>
    <property type="match status" value="1"/>
</dbReference>
<reference evidence="9 10" key="1">
    <citation type="submission" date="2024-02" db="EMBL/GenBank/DDBJ databases">
        <authorList>
            <person name="Chen Y."/>
            <person name="Shah S."/>
            <person name="Dougan E. K."/>
            <person name="Thang M."/>
            <person name="Chan C."/>
        </authorList>
    </citation>
    <scope>NUCLEOTIDE SEQUENCE [LARGE SCALE GENOMIC DNA]</scope>
</reference>
<dbReference type="SMART" id="SM00155">
    <property type="entry name" value="PLDc"/>
    <property type="match status" value="2"/>
</dbReference>
<proteinExistence type="predicted"/>
<feature type="compositionally biased region" description="Basic and acidic residues" evidence="7">
    <location>
        <begin position="49"/>
        <end position="63"/>
    </location>
</feature>
<evidence type="ECO:0000256" key="7">
    <source>
        <dbReference type="SAM" id="MobiDB-lite"/>
    </source>
</evidence>
<dbReference type="PROSITE" id="PS50035">
    <property type="entry name" value="PLD"/>
    <property type="match status" value="2"/>
</dbReference>
<keyword evidence="5" id="KW-0442">Lipid degradation</keyword>
<keyword evidence="3" id="KW-0677">Repeat</keyword>
<protein>
    <recommendedName>
        <fullName evidence="2">phospholipase D</fullName>
        <ecNumber evidence="2">3.1.4.4</ecNumber>
    </recommendedName>
</protein>
<dbReference type="Proteomes" id="UP001642484">
    <property type="component" value="Unassembled WGS sequence"/>
</dbReference>
<dbReference type="Pfam" id="PF00614">
    <property type="entry name" value="PLDc"/>
    <property type="match status" value="1"/>
</dbReference>
<gene>
    <name evidence="9" type="ORF">CCMP2556_LOCUS30545</name>
</gene>